<gene>
    <name evidence="10" type="ORF">CNY62_01050</name>
</gene>
<dbReference type="AlphaFoldDB" id="A0A1D2L6D7"/>
<dbReference type="PANTHER" id="PTHR30413:SF10">
    <property type="entry name" value="CAPSULE POLYSACCHARIDE EXPORT INNER-MEMBRANE PROTEIN CTRC"/>
    <property type="match status" value="1"/>
</dbReference>
<dbReference type="GO" id="GO:0005886">
    <property type="term" value="C:plasma membrane"/>
    <property type="evidence" value="ECO:0007669"/>
    <property type="project" value="UniProtKB-SubCell"/>
</dbReference>
<reference evidence="10 11" key="1">
    <citation type="submission" date="2017-09" db="EMBL/GenBank/DDBJ databases">
        <title>Complete Genome Sequences of Two Strains of the Meat Spoilage Bacterium Brochothrix thermosphacta Isolated from Ground Chicken.</title>
        <authorList>
            <person name="Paoli G.C."/>
            <person name="Wijey C."/>
            <person name="Chen C.-Y."/>
            <person name="Nguyen L."/>
            <person name="Yan X."/>
            <person name="Irwin P.L."/>
        </authorList>
    </citation>
    <scope>NUCLEOTIDE SEQUENCE [LARGE SCALE GENOMIC DNA]</scope>
    <source>
        <strain evidence="10 11">BI</strain>
    </source>
</reference>
<dbReference type="OrthoDB" id="9794365at2"/>
<keyword evidence="6 8" id="KW-1133">Transmembrane helix</keyword>
<dbReference type="KEGG" id="bths:CNY62_01050"/>
<evidence type="ECO:0000256" key="5">
    <source>
        <dbReference type="ARBA" id="ARBA00022692"/>
    </source>
</evidence>
<dbReference type="RefSeq" id="WP_069125209.1">
    <property type="nucleotide sequence ID" value="NZ_CP023483.1"/>
</dbReference>
<feature type="transmembrane region" description="Helical" evidence="8">
    <location>
        <begin position="37"/>
        <end position="59"/>
    </location>
</feature>
<dbReference type="Pfam" id="PF01061">
    <property type="entry name" value="ABC2_membrane"/>
    <property type="match status" value="1"/>
</dbReference>
<organism evidence="10 11">
    <name type="scientific">Brochothrix thermosphacta</name>
    <name type="common">Microbacterium thermosphactum</name>
    <dbReference type="NCBI Taxonomy" id="2756"/>
    <lineage>
        <taxon>Bacteria</taxon>
        <taxon>Bacillati</taxon>
        <taxon>Bacillota</taxon>
        <taxon>Bacilli</taxon>
        <taxon>Bacillales</taxon>
        <taxon>Listeriaceae</taxon>
        <taxon>Brochothrix</taxon>
    </lineage>
</organism>
<protein>
    <recommendedName>
        <fullName evidence="8">Transport permease protein</fullName>
    </recommendedName>
</protein>
<evidence type="ECO:0000313" key="10">
    <source>
        <dbReference type="EMBL" id="ATF25079.1"/>
    </source>
</evidence>
<dbReference type="InterPro" id="IPR013525">
    <property type="entry name" value="ABC2_TM"/>
</dbReference>
<dbReference type="STRING" id="2756.BFR44_02465"/>
<comment type="caution">
    <text evidence="8">Lacks conserved residue(s) required for the propagation of feature annotation.</text>
</comment>
<feature type="transmembrane region" description="Helical" evidence="8">
    <location>
        <begin position="71"/>
        <end position="89"/>
    </location>
</feature>
<evidence type="ECO:0000256" key="7">
    <source>
        <dbReference type="ARBA" id="ARBA00023136"/>
    </source>
</evidence>
<proteinExistence type="inferred from homology"/>
<keyword evidence="3 8" id="KW-0813">Transport</keyword>
<feature type="transmembrane region" description="Helical" evidence="8">
    <location>
        <begin position="110"/>
        <end position="138"/>
    </location>
</feature>
<dbReference type="PANTHER" id="PTHR30413">
    <property type="entry name" value="INNER MEMBRANE TRANSPORT PERMEASE"/>
    <property type="match status" value="1"/>
</dbReference>
<evidence type="ECO:0000256" key="1">
    <source>
        <dbReference type="ARBA" id="ARBA00004651"/>
    </source>
</evidence>
<evidence type="ECO:0000256" key="3">
    <source>
        <dbReference type="ARBA" id="ARBA00022448"/>
    </source>
</evidence>
<keyword evidence="7 8" id="KW-0472">Membrane</keyword>
<accession>A0A1D2L6D7</accession>
<feature type="domain" description="ABC transmembrane type-2" evidence="9">
    <location>
        <begin position="35"/>
        <end position="260"/>
    </location>
</feature>
<keyword evidence="5 8" id="KW-0812">Transmembrane</keyword>
<feature type="transmembrane region" description="Helical" evidence="8">
    <location>
        <begin position="238"/>
        <end position="256"/>
    </location>
</feature>
<dbReference type="GO" id="GO:0015920">
    <property type="term" value="P:lipopolysaccharide transport"/>
    <property type="evidence" value="ECO:0007669"/>
    <property type="project" value="TreeGrafter"/>
</dbReference>
<comment type="subcellular location">
    <subcellularLocation>
        <location evidence="1 8">Cell membrane</location>
        <topology evidence="1 8">Multi-pass membrane protein</topology>
    </subcellularLocation>
</comment>
<evidence type="ECO:0000256" key="6">
    <source>
        <dbReference type="ARBA" id="ARBA00022989"/>
    </source>
</evidence>
<dbReference type="PROSITE" id="PS51012">
    <property type="entry name" value="ABC_TM2"/>
    <property type="match status" value="1"/>
</dbReference>
<name>A0A1D2L6D7_BROTH</name>
<evidence type="ECO:0000256" key="4">
    <source>
        <dbReference type="ARBA" id="ARBA00022475"/>
    </source>
</evidence>
<sequence length="268" mass="31067">MKDAVSIVKDQLKHLSMILRIARYEERADYQSHYLGLLWQILNPLIQIGTYYLIFGVGLRGTRTATDGVPFFVWMVVGMTTWMFINQSITRGSKAIVNKVNLVSKMKFPLNILPSINIASGFSVYLVMLVVSLILLVSQGVTPTLMWAQYIYYFICMIVFLYAVTLFTSTLTVLFRDMQFIVQSVMRLLFYVSGTIWNIAEMPESIRHYFSLNPILYIVEGFRDAFLSRAWFWESPALTIYFWAFTLFFLVAGSVLHNKFKESFVDYV</sequence>
<evidence type="ECO:0000256" key="2">
    <source>
        <dbReference type="ARBA" id="ARBA00007783"/>
    </source>
</evidence>
<dbReference type="Proteomes" id="UP000243591">
    <property type="component" value="Chromosome"/>
</dbReference>
<evidence type="ECO:0000259" key="9">
    <source>
        <dbReference type="PROSITE" id="PS51012"/>
    </source>
</evidence>
<evidence type="ECO:0000256" key="8">
    <source>
        <dbReference type="RuleBase" id="RU361157"/>
    </source>
</evidence>
<dbReference type="GO" id="GO:0140359">
    <property type="term" value="F:ABC-type transporter activity"/>
    <property type="evidence" value="ECO:0007669"/>
    <property type="project" value="InterPro"/>
</dbReference>
<dbReference type="EMBL" id="CP023483">
    <property type="protein sequence ID" value="ATF25079.1"/>
    <property type="molecule type" value="Genomic_DNA"/>
</dbReference>
<evidence type="ECO:0000313" key="11">
    <source>
        <dbReference type="Proteomes" id="UP000243591"/>
    </source>
</evidence>
<keyword evidence="4 8" id="KW-1003">Cell membrane</keyword>
<dbReference type="InterPro" id="IPR047817">
    <property type="entry name" value="ABC2_TM_bact-type"/>
</dbReference>
<feature type="transmembrane region" description="Helical" evidence="8">
    <location>
        <begin position="150"/>
        <end position="173"/>
    </location>
</feature>
<comment type="similarity">
    <text evidence="2 8">Belongs to the ABC-2 integral membrane protein family.</text>
</comment>
<keyword evidence="11" id="KW-1185">Reference proteome</keyword>